<keyword evidence="2" id="KW-0813">Transport</keyword>
<evidence type="ECO:0000313" key="6">
    <source>
        <dbReference type="EMBL" id="KHJ94234.1"/>
    </source>
</evidence>
<dbReference type="InterPro" id="IPR039988">
    <property type="entry name" value="MTTP"/>
</dbReference>
<sequence>MFVQNNFRHVLGNVLGALGNRESLKIAQDMLFEQGPDFLDDYLFGAAHATSYDEKWHKQLMIVAKFISDIANCTRDKCWTRALPVLQNIPIAMSYDISRGMLCSNHSRAVQMAALRVIKAAHPSLYDTKLTNVLVKLFRNTCPNPTSTGESQLAIDILVNCVPEHQNVATLLLRTESVHPDDHEKWQYFYRAVESSSLQDELKEEFWHRMRKFKVFRPNYAHRALRANSFSDWREIAEFGGYTLYSTSTAESKSGAFVRSDVDLRLKHRKEDLSLFGVSFSSQALDSFIGGSSTQSDPEADVRISVLDHALPINSIFKGSTEMLGAAWNADGQTVKVLEGNVMLRDTSVTLPLLSGLTVEVTAAGAASLKLLTASTVSMWNQDSTSDFKANVSLSLDTHTTLVHHGNVVQQLSSAMGAVTTVGGDVKVAFNNIPVDICMRMYQDDILASFEMVDETTKKPKKKNTITRSRRYPGVTFRLNKDLTAQCNMLASNIPH</sequence>
<feature type="domain" description="MTP large subunit lipid-binding" evidence="5">
    <location>
        <begin position="244"/>
        <end position="489"/>
    </location>
</feature>
<dbReference type="Pfam" id="PF19444">
    <property type="entry name" value="MTP_lip_bd"/>
    <property type="match status" value="1"/>
</dbReference>
<dbReference type="InterPro" id="IPR045811">
    <property type="entry name" value="MTP_lip-bd"/>
</dbReference>
<proteinExistence type="predicted"/>
<evidence type="ECO:0000259" key="5">
    <source>
        <dbReference type="Pfam" id="PF19444"/>
    </source>
</evidence>
<evidence type="ECO:0000256" key="1">
    <source>
        <dbReference type="ARBA" id="ARBA00004240"/>
    </source>
</evidence>
<name>A0A0B1TAG7_OESDE</name>
<evidence type="ECO:0000256" key="3">
    <source>
        <dbReference type="ARBA" id="ARBA00022729"/>
    </source>
</evidence>
<dbReference type="PANTHER" id="PTHR13024:SF0">
    <property type="entry name" value="MICROSOMAL TRIACYLGLYCEROL TRANSFER PROTEIN"/>
    <property type="match status" value="1"/>
</dbReference>
<dbReference type="GO" id="GO:0005548">
    <property type="term" value="F:phospholipid transporter activity"/>
    <property type="evidence" value="ECO:0007669"/>
    <property type="project" value="InterPro"/>
</dbReference>
<dbReference type="Proteomes" id="UP000053660">
    <property type="component" value="Unassembled WGS sequence"/>
</dbReference>
<dbReference type="EMBL" id="KN550410">
    <property type="protein sequence ID" value="KHJ94234.1"/>
    <property type="molecule type" value="Genomic_DNA"/>
</dbReference>
<comment type="subcellular location">
    <subcellularLocation>
        <location evidence="1">Endoplasmic reticulum</location>
    </subcellularLocation>
</comment>
<dbReference type="GO" id="GO:0008289">
    <property type="term" value="F:lipid binding"/>
    <property type="evidence" value="ECO:0007669"/>
    <property type="project" value="InterPro"/>
</dbReference>
<gene>
    <name evidence="6" type="ORF">OESDEN_05841</name>
</gene>
<keyword evidence="3" id="KW-0732">Signal</keyword>
<protein>
    <recommendedName>
        <fullName evidence="5">MTP large subunit lipid-binding domain-containing protein</fullName>
    </recommendedName>
</protein>
<evidence type="ECO:0000313" key="7">
    <source>
        <dbReference type="Proteomes" id="UP000053660"/>
    </source>
</evidence>
<evidence type="ECO:0000256" key="4">
    <source>
        <dbReference type="ARBA" id="ARBA00022824"/>
    </source>
</evidence>
<reference evidence="6 7" key="1">
    <citation type="submission" date="2014-03" db="EMBL/GenBank/DDBJ databases">
        <title>Draft genome of the hookworm Oesophagostomum dentatum.</title>
        <authorList>
            <person name="Mitreva M."/>
        </authorList>
    </citation>
    <scope>NUCLEOTIDE SEQUENCE [LARGE SCALE GENOMIC DNA]</scope>
    <source>
        <strain evidence="6 7">OD-Hann</strain>
    </source>
</reference>
<organism evidence="6 7">
    <name type="scientific">Oesophagostomum dentatum</name>
    <name type="common">Nodular worm</name>
    <dbReference type="NCBI Taxonomy" id="61180"/>
    <lineage>
        <taxon>Eukaryota</taxon>
        <taxon>Metazoa</taxon>
        <taxon>Ecdysozoa</taxon>
        <taxon>Nematoda</taxon>
        <taxon>Chromadorea</taxon>
        <taxon>Rhabditida</taxon>
        <taxon>Rhabditina</taxon>
        <taxon>Rhabditomorpha</taxon>
        <taxon>Strongyloidea</taxon>
        <taxon>Strongylidae</taxon>
        <taxon>Oesophagostomum</taxon>
    </lineage>
</organism>
<dbReference type="OrthoDB" id="5865932at2759"/>
<dbReference type="PANTHER" id="PTHR13024">
    <property type="entry name" value="MICROSOMAL TRIGLYCERIDE TRANSFER PROTEIN, LARGE SUBUNIT"/>
    <property type="match status" value="1"/>
</dbReference>
<keyword evidence="4" id="KW-0256">Endoplasmic reticulum</keyword>
<dbReference type="GO" id="GO:0005783">
    <property type="term" value="C:endoplasmic reticulum"/>
    <property type="evidence" value="ECO:0007669"/>
    <property type="project" value="UniProtKB-SubCell"/>
</dbReference>
<evidence type="ECO:0000256" key="2">
    <source>
        <dbReference type="ARBA" id="ARBA00022448"/>
    </source>
</evidence>
<dbReference type="AlphaFoldDB" id="A0A0B1TAG7"/>
<dbReference type="GO" id="GO:0005794">
    <property type="term" value="C:Golgi apparatus"/>
    <property type="evidence" value="ECO:0007669"/>
    <property type="project" value="TreeGrafter"/>
</dbReference>
<keyword evidence="7" id="KW-1185">Reference proteome</keyword>
<accession>A0A0B1TAG7</accession>
<dbReference type="GO" id="GO:0042157">
    <property type="term" value="P:lipoprotein metabolic process"/>
    <property type="evidence" value="ECO:0007669"/>
    <property type="project" value="TreeGrafter"/>
</dbReference>
<dbReference type="GO" id="GO:0016323">
    <property type="term" value="C:basolateral plasma membrane"/>
    <property type="evidence" value="ECO:0007669"/>
    <property type="project" value="TreeGrafter"/>
</dbReference>